<dbReference type="PROSITE" id="PS50893">
    <property type="entry name" value="ABC_TRANSPORTER_2"/>
    <property type="match status" value="1"/>
</dbReference>
<keyword evidence="7" id="KW-0472">Membrane</keyword>
<feature type="domain" description="ABC transporter" evidence="8">
    <location>
        <begin position="24"/>
        <end position="242"/>
    </location>
</feature>
<evidence type="ECO:0000313" key="9">
    <source>
        <dbReference type="EMBL" id="ANF59079.1"/>
    </source>
</evidence>
<dbReference type="STRING" id="376489.A5892_17755"/>
<evidence type="ECO:0000256" key="5">
    <source>
        <dbReference type="ARBA" id="ARBA00022840"/>
    </source>
</evidence>
<evidence type="ECO:0000259" key="8">
    <source>
        <dbReference type="PROSITE" id="PS50893"/>
    </source>
</evidence>
<keyword evidence="3" id="KW-1003">Cell membrane</keyword>
<dbReference type="InterPro" id="IPR003593">
    <property type="entry name" value="AAA+_ATPase"/>
</dbReference>
<keyword evidence="10" id="KW-1185">Reference proteome</keyword>
<dbReference type="Proteomes" id="UP000077875">
    <property type="component" value="Chromosome"/>
</dbReference>
<sequence length="276" mass="30138">MSPSVSYLRRPEPATAEALAPVALRLQGVERSFGDTPVLSNLDLEIKEGEVVAIIGRSGCGKSTLLRLLAGLDQADGGTLSWRGAPLSQRIREIRLMFQEPRLLPWKRVLDNAALGVDRQLARAALAEVGLGEREKDWPSQLSGGQRSRVSLARALAHSPQLLLLDEPLGALDALTRSSMHRLIERLWRQHGFTLVLVTHDVSEAVTLADRVILLDHGRIDLDLKIELPRPRSPTDPRLVAYEAALLERLTGEERDSADAGTDASITSIEPASIAI</sequence>
<dbReference type="RefSeq" id="WP_064123925.1">
    <property type="nucleotide sequence ID" value="NZ_CP015243.1"/>
</dbReference>
<dbReference type="AlphaFoldDB" id="A0A172YIQ3"/>
<dbReference type="GO" id="GO:0016887">
    <property type="term" value="F:ATP hydrolysis activity"/>
    <property type="evidence" value="ECO:0007669"/>
    <property type="project" value="InterPro"/>
</dbReference>
<dbReference type="PANTHER" id="PTHR42788:SF17">
    <property type="entry name" value="ALIPHATIC SULFONATES IMPORT ATP-BINDING PROTEIN SSUB"/>
    <property type="match status" value="1"/>
</dbReference>
<dbReference type="PROSITE" id="PS00211">
    <property type="entry name" value="ABC_TRANSPORTER_1"/>
    <property type="match status" value="1"/>
</dbReference>
<keyword evidence="4" id="KW-0547">Nucleotide-binding</keyword>
<evidence type="ECO:0000256" key="6">
    <source>
        <dbReference type="ARBA" id="ARBA00022967"/>
    </source>
</evidence>
<dbReference type="SMART" id="SM00382">
    <property type="entry name" value="AAA"/>
    <property type="match status" value="1"/>
</dbReference>
<dbReference type="CDD" id="cd03293">
    <property type="entry name" value="ABC_NrtD_SsuB_transporters"/>
    <property type="match status" value="1"/>
</dbReference>
<keyword evidence="6" id="KW-1278">Translocase</keyword>
<reference evidence="9 10" key="1">
    <citation type="submission" date="2016-04" db="EMBL/GenBank/DDBJ databases">
        <title>Complete Genome Sequence of Halotalea alkalilenta IHB B 13600.</title>
        <authorList>
            <person name="Swarnkar M.K."/>
            <person name="Sharma A."/>
            <person name="Kaushal K."/>
            <person name="Soni R."/>
            <person name="Rana S."/>
            <person name="Singh A.K."/>
            <person name="Gulati A."/>
        </authorList>
    </citation>
    <scope>NUCLEOTIDE SEQUENCE [LARGE SCALE GENOMIC DNA]</scope>
    <source>
        <strain evidence="9 10">IHB B 13600</strain>
    </source>
</reference>
<dbReference type="SUPFAM" id="SSF52540">
    <property type="entry name" value="P-loop containing nucleoside triphosphate hydrolases"/>
    <property type="match status" value="1"/>
</dbReference>
<dbReference type="EMBL" id="CP015243">
    <property type="protein sequence ID" value="ANF59079.1"/>
    <property type="molecule type" value="Genomic_DNA"/>
</dbReference>
<dbReference type="InterPro" id="IPR003439">
    <property type="entry name" value="ABC_transporter-like_ATP-bd"/>
</dbReference>
<evidence type="ECO:0000313" key="10">
    <source>
        <dbReference type="Proteomes" id="UP000077875"/>
    </source>
</evidence>
<gene>
    <name evidence="9" type="primary">ssuB</name>
    <name evidence="9" type="ORF">A5892_17755</name>
</gene>
<evidence type="ECO:0000256" key="7">
    <source>
        <dbReference type="ARBA" id="ARBA00023136"/>
    </source>
</evidence>
<dbReference type="InterPro" id="IPR027417">
    <property type="entry name" value="P-loop_NTPase"/>
</dbReference>
<dbReference type="Gene3D" id="3.40.50.300">
    <property type="entry name" value="P-loop containing nucleotide triphosphate hydrolases"/>
    <property type="match status" value="1"/>
</dbReference>
<dbReference type="GO" id="GO:0005524">
    <property type="term" value="F:ATP binding"/>
    <property type="evidence" value="ECO:0007669"/>
    <property type="project" value="UniProtKB-KW"/>
</dbReference>
<evidence type="ECO:0000256" key="2">
    <source>
        <dbReference type="ARBA" id="ARBA00022448"/>
    </source>
</evidence>
<dbReference type="InterPro" id="IPR017871">
    <property type="entry name" value="ABC_transporter-like_CS"/>
</dbReference>
<dbReference type="KEGG" id="haa:A5892_17755"/>
<comment type="similarity">
    <text evidence="1">Belongs to the ABC transporter superfamily.</text>
</comment>
<keyword evidence="2" id="KW-0813">Transport</keyword>
<accession>A0A172YIQ3</accession>
<organism evidence="9 10">
    <name type="scientific">Halotalea alkalilenta</name>
    <dbReference type="NCBI Taxonomy" id="376489"/>
    <lineage>
        <taxon>Bacteria</taxon>
        <taxon>Pseudomonadati</taxon>
        <taxon>Pseudomonadota</taxon>
        <taxon>Gammaproteobacteria</taxon>
        <taxon>Oceanospirillales</taxon>
        <taxon>Halomonadaceae</taxon>
        <taxon>Halotalea</taxon>
    </lineage>
</organism>
<dbReference type="PANTHER" id="PTHR42788">
    <property type="entry name" value="TAURINE IMPORT ATP-BINDING PROTEIN-RELATED"/>
    <property type="match status" value="1"/>
</dbReference>
<keyword evidence="5 9" id="KW-0067">ATP-binding</keyword>
<name>A0A172YIQ3_9GAMM</name>
<protein>
    <submittedName>
        <fullName evidence="9">Aliphatic sulfonate ABC transporter ATP-binding protein</fullName>
    </submittedName>
</protein>
<evidence type="ECO:0000256" key="3">
    <source>
        <dbReference type="ARBA" id="ARBA00022475"/>
    </source>
</evidence>
<proteinExistence type="inferred from homology"/>
<evidence type="ECO:0000256" key="4">
    <source>
        <dbReference type="ARBA" id="ARBA00022741"/>
    </source>
</evidence>
<dbReference type="InterPro" id="IPR050166">
    <property type="entry name" value="ABC_transporter_ATP-bind"/>
</dbReference>
<dbReference type="Pfam" id="PF00005">
    <property type="entry name" value="ABC_tran"/>
    <property type="match status" value="1"/>
</dbReference>
<evidence type="ECO:0000256" key="1">
    <source>
        <dbReference type="ARBA" id="ARBA00005417"/>
    </source>
</evidence>